<evidence type="ECO:0000256" key="2">
    <source>
        <dbReference type="SAM" id="MobiDB-lite"/>
    </source>
</evidence>
<keyword evidence="1" id="KW-0175">Coiled coil</keyword>
<sequence>MSRADVQRPYDFLPPLHEAVDTYGVRSLHPAIAEVWFTSHASSDSLPSPLHESRRKLLEQAVQQATNEAPPVAVATGAHSLSERPSTCEELQQFLADWLRTGREALRSEFESKLRESYTWPVADRRQMVEVHRQKWRALEDSLRQLDDAIRAPSTEPELVERKAQAALSRLTSLRDSPLKLQVQVLREVKLQYWPSPSGMSSLRPEDVPTDAEVDAWRDDMPPPAPVVQDLPGRESSEPVAPAISVETQTPVDILSDVVPLSLRQRPSPQGVPAGEADLTINVGAVPVVPAASSRSMPEGIDGALADVFAGMDEKEREAFATIVKEQDQLAQQKAESERALHQKERSIQEQEEAFKDELETLRQEANKAESKLKRKAEEDILRKEQAHQAALHAEKEKLFHERYKLRTRFMGEQLVLEARKLKDELLRHKRIRPLRAEAVKVLWRTQEDLNRILCGKQLLQRRSNGATLQSENLCAFAIGSVREWLFRSREWIEASSFAPGGKTIETASDLAQRSEPQLKAQLTEAMGTIASFKARAKALASRMHPEQKAITSRSEPRPVVAEGLSIESEQAELLLLLAAAAVVVLAVLLLLLLLLLLVVVVVVVVVVVALLLLAPIELGSGTQKEKSSCPDRRELNTVRDLLGQLEATVLAREQEGFEFVDPLPGASISILPGSGSGGVDLSLTLDLAEVGHFLSRALDGGHLRSSGPLLPVQPALEETVDFAVDGAWSPMCLSWVMALDRSYPSPSAMAAEHSAFHTPAEEGAGERPLEAEESLEDRLTRLEAGMLKVQQSMQALLDGAPVTAASGTWAQARTASVPEATALLAIAALEQSAIDSENWLLAAEFSMDNPPPFGDPEKSPRKPLKGGGHRYDQDLGRSATKFEGRQDMLQACQKEWKVLSRLNFVGEPSFDPQSLELLSAQTRGRLRSCFTANGLFSVAKDHARERMVLDARPPNLAESTETRWIRSLGTLEQFQFIYHSGSDFEIHTEDLKEFYHAFVVSEQRARRSIFALELSYDDVRLLSSPMTTSESYPFALELSEGTRCSPPLTTRAVKLANFITLLGYKSSGLPRNESKSVSRACQLDGRSGLLRPSPKRVSALAQFILEVVQGGVEVISGGLVSGLQLRRQLLSILDAIYQAQRHRDRRSFVQVKGDLCNELLVRVALLCQVDVDLRAPAAPILLTTDASSTAEVGAATFLPSPLSLELTRHSCLPPKQNSESVVSSKKARCGNSIPSIATITLDVNQLYKDDASGRLISITHNWLDMQVLQRMRRYPSFVSGMVGQLLSTVVPVEGGNFDYGSFMFSRYGMFHRFDVIVSSS</sequence>
<keyword evidence="3" id="KW-0472">Membrane</keyword>
<feature type="transmembrane region" description="Helical" evidence="3">
    <location>
        <begin position="574"/>
        <end position="592"/>
    </location>
</feature>
<dbReference type="Proteomes" id="UP000186817">
    <property type="component" value="Unassembled WGS sequence"/>
</dbReference>
<keyword evidence="3" id="KW-1133">Transmembrane helix</keyword>
<organism evidence="4 5">
    <name type="scientific">Symbiodinium microadriaticum</name>
    <name type="common">Dinoflagellate</name>
    <name type="synonym">Zooxanthella microadriatica</name>
    <dbReference type="NCBI Taxonomy" id="2951"/>
    <lineage>
        <taxon>Eukaryota</taxon>
        <taxon>Sar</taxon>
        <taxon>Alveolata</taxon>
        <taxon>Dinophyceae</taxon>
        <taxon>Suessiales</taxon>
        <taxon>Symbiodiniaceae</taxon>
        <taxon>Symbiodinium</taxon>
    </lineage>
</organism>
<evidence type="ECO:0000313" key="4">
    <source>
        <dbReference type="EMBL" id="OLP87192.1"/>
    </source>
</evidence>
<feature type="region of interest" description="Disordered" evidence="2">
    <location>
        <begin position="849"/>
        <end position="878"/>
    </location>
</feature>
<feature type="transmembrane region" description="Helical" evidence="3">
    <location>
        <begin position="597"/>
        <end position="617"/>
    </location>
</feature>
<protein>
    <submittedName>
        <fullName evidence="4">Uncharacterized protein</fullName>
    </submittedName>
</protein>
<feature type="region of interest" description="Disordered" evidence="2">
    <location>
        <begin position="216"/>
        <end position="238"/>
    </location>
</feature>
<dbReference type="OrthoDB" id="429422at2759"/>
<dbReference type="EMBL" id="LSRX01000875">
    <property type="protein sequence ID" value="OLP87192.1"/>
    <property type="molecule type" value="Genomic_DNA"/>
</dbReference>
<gene>
    <name evidence="4" type="ORF">AK812_SmicGene31631</name>
</gene>
<comment type="caution">
    <text evidence="4">The sequence shown here is derived from an EMBL/GenBank/DDBJ whole genome shotgun (WGS) entry which is preliminary data.</text>
</comment>
<feature type="coiled-coil region" evidence="1">
    <location>
        <begin position="323"/>
        <end position="379"/>
    </location>
</feature>
<evidence type="ECO:0000256" key="1">
    <source>
        <dbReference type="SAM" id="Coils"/>
    </source>
</evidence>
<name>A0A1Q9CW83_SYMMI</name>
<keyword evidence="5" id="KW-1185">Reference proteome</keyword>
<evidence type="ECO:0000256" key="3">
    <source>
        <dbReference type="SAM" id="Phobius"/>
    </source>
</evidence>
<accession>A0A1Q9CW83</accession>
<reference evidence="4 5" key="1">
    <citation type="submission" date="2016-02" db="EMBL/GenBank/DDBJ databases">
        <title>Genome analysis of coral dinoflagellate symbionts highlights evolutionary adaptations to a symbiotic lifestyle.</title>
        <authorList>
            <person name="Aranda M."/>
            <person name="Li Y."/>
            <person name="Liew Y.J."/>
            <person name="Baumgarten S."/>
            <person name="Simakov O."/>
            <person name="Wilson M."/>
            <person name="Piel J."/>
            <person name="Ashoor H."/>
            <person name="Bougouffa S."/>
            <person name="Bajic V.B."/>
            <person name="Ryu T."/>
            <person name="Ravasi T."/>
            <person name="Bayer T."/>
            <person name="Micklem G."/>
            <person name="Kim H."/>
            <person name="Bhak J."/>
            <person name="Lajeunesse T.C."/>
            <person name="Voolstra C.R."/>
        </authorList>
    </citation>
    <scope>NUCLEOTIDE SEQUENCE [LARGE SCALE GENOMIC DNA]</scope>
    <source>
        <strain evidence="4 5">CCMP2467</strain>
    </source>
</reference>
<proteinExistence type="predicted"/>
<evidence type="ECO:0000313" key="5">
    <source>
        <dbReference type="Proteomes" id="UP000186817"/>
    </source>
</evidence>
<keyword evidence="3" id="KW-0812">Transmembrane</keyword>